<keyword evidence="4 6" id="KW-0408">Iron</keyword>
<feature type="domain" description="Radical SAM core" evidence="7">
    <location>
        <begin position="67"/>
        <end position="295"/>
    </location>
</feature>
<proteinExistence type="predicted"/>
<evidence type="ECO:0000256" key="6">
    <source>
        <dbReference type="PIRSR" id="PIRSR004869-50"/>
    </source>
</evidence>
<dbReference type="GO" id="GO:0046872">
    <property type="term" value="F:metal ion binding"/>
    <property type="evidence" value="ECO:0007669"/>
    <property type="project" value="UniProtKB-KW"/>
</dbReference>
<evidence type="ECO:0000256" key="3">
    <source>
        <dbReference type="ARBA" id="ARBA00022723"/>
    </source>
</evidence>
<evidence type="ECO:0000256" key="1">
    <source>
        <dbReference type="ARBA" id="ARBA00022485"/>
    </source>
</evidence>
<evidence type="ECO:0000259" key="7">
    <source>
        <dbReference type="PROSITE" id="PS51918"/>
    </source>
</evidence>
<dbReference type="InterPro" id="IPR027596">
    <property type="entry name" value="AmmeMemoSam_rS"/>
</dbReference>
<dbReference type="InterPro" id="IPR007197">
    <property type="entry name" value="rSAM"/>
</dbReference>
<dbReference type="InterPro" id="IPR016431">
    <property type="entry name" value="Pyrv-formate_lyase-activ_prd"/>
</dbReference>
<evidence type="ECO:0000313" key="9">
    <source>
        <dbReference type="Proteomes" id="UP000177998"/>
    </source>
</evidence>
<keyword evidence="1" id="KW-0004">4Fe-4S</keyword>
<dbReference type="Proteomes" id="UP000177998">
    <property type="component" value="Unassembled WGS sequence"/>
</dbReference>
<accession>A0A1F6FZB5</accession>
<evidence type="ECO:0000313" key="8">
    <source>
        <dbReference type="EMBL" id="OGG91198.1"/>
    </source>
</evidence>
<dbReference type="PROSITE" id="PS51918">
    <property type="entry name" value="RADICAL_SAM"/>
    <property type="match status" value="1"/>
</dbReference>
<keyword evidence="2 6" id="KW-0949">S-adenosyl-L-methionine</keyword>
<dbReference type="InterPro" id="IPR058240">
    <property type="entry name" value="rSAM_sf"/>
</dbReference>
<dbReference type="PIRSF" id="PIRSF004869">
    <property type="entry name" value="PflX_prd"/>
    <property type="match status" value="1"/>
</dbReference>
<dbReference type="Pfam" id="PF04055">
    <property type="entry name" value="Radical_SAM"/>
    <property type="match status" value="1"/>
</dbReference>
<organism evidence="8 9">
    <name type="scientific">Candidatus Kuenenbacteria bacterium RIFCSPLOWO2_02_FULL_42_16</name>
    <dbReference type="NCBI Taxonomy" id="1798564"/>
    <lineage>
        <taxon>Bacteria</taxon>
        <taxon>Candidatus Kueneniibacteriota</taxon>
    </lineage>
</organism>
<gene>
    <name evidence="8" type="ORF">A3H55_01990</name>
</gene>
<comment type="caution">
    <text evidence="8">The sequence shown here is derived from an EMBL/GenBank/DDBJ whole genome shotgun (WGS) entry which is preliminary data.</text>
</comment>
<keyword evidence="5 6" id="KW-0411">Iron-sulfur</keyword>
<dbReference type="Gene3D" id="3.20.20.70">
    <property type="entry name" value="Aldolase class I"/>
    <property type="match status" value="1"/>
</dbReference>
<keyword evidence="3 6" id="KW-0479">Metal-binding</keyword>
<feature type="binding site" evidence="6">
    <location>
        <position position="82"/>
    </location>
    <ligand>
        <name>[4Fe-4S] cluster</name>
        <dbReference type="ChEBI" id="CHEBI:49883"/>
        <note>4Fe-4S-S-AdoMet</note>
    </ligand>
</feature>
<dbReference type="SFLD" id="SFLDG01101">
    <property type="entry name" value="Uncharacterised_Radical_SAM_Su"/>
    <property type="match status" value="1"/>
</dbReference>
<name>A0A1F6FZB5_9BACT</name>
<dbReference type="PANTHER" id="PTHR30352">
    <property type="entry name" value="PYRUVATE FORMATE-LYASE-ACTIVATING ENZYME"/>
    <property type="match status" value="1"/>
</dbReference>
<feature type="binding site" evidence="6">
    <location>
        <position position="89"/>
    </location>
    <ligand>
        <name>[4Fe-4S] cluster</name>
        <dbReference type="ChEBI" id="CHEBI:49883"/>
        <note>4Fe-4S-S-AdoMet</note>
    </ligand>
</feature>
<dbReference type="GO" id="GO:0003824">
    <property type="term" value="F:catalytic activity"/>
    <property type="evidence" value="ECO:0007669"/>
    <property type="project" value="InterPro"/>
</dbReference>
<dbReference type="InterPro" id="IPR013785">
    <property type="entry name" value="Aldolase_TIM"/>
</dbReference>
<evidence type="ECO:0000256" key="5">
    <source>
        <dbReference type="ARBA" id="ARBA00023014"/>
    </source>
</evidence>
<dbReference type="AlphaFoldDB" id="A0A1F6FZB5"/>
<reference evidence="8 9" key="1">
    <citation type="journal article" date="2016" name="Nat. Commun.">
        <title>Thousands of microbial genomes shed light on interconnected biogeochemical processes in an aquifer system.</title>
        <authorList>
            <person name="Anantharaman K."/>
            <person name="Brown C.T."/>
            <person name="Hug L.A."/>
            <person name="Sharon I."/>
            <person name="Castelle C.J."/>
            <person name="Probst A.J."/>
            <person name="Thomas B.C."/>
            <person name="Singh A."/>
            <person name="Wilkins M.J."/>
            <person name="Karaoz U."/>
            <person name="Brodie E.L."/>
            <person name="Williams K.H."/>
            <person name="Hubbard S.S."/>
            <person name="Banfield J.F."/>
        </authorList>
    </citation>
    <scope>NUCLEOTIDE SEQUENCE [LARGE SCALE GENOMIC DNA]</scope>
</reference>
<dbReference type="CDD" id="cd01335">
    <property type="entry name" value="Radical_SAM"/>
    <property type="match status" value="1"/>
</dbReference>
<dbReference type="NCBIfam" id="TIGR04337">
    <property type="entry name" value="AmmeMemoSam_rS"/>
    <property type="match status" value="1"/>
</dbReference>
<evidence type="ECO:0000256" key="4">
    <source>
        <dbReference type="ARBA" id="ARBA00023004"/>
    </source>
</evidence>
<dbReference type="SFLD" id="SFLDS00029">
    <property type="entry name" value="Radical_SAM"/>
    <property type="match status" value="1"/>
</dbReference>
<dbReference type="SUPFAM" id="SSF102114">
    <property type="entry name" value="Radical SAM enzymes"/>
    <property type="match status" value="1"/>
</dbReference>
<dbReference type="GO" id="GO:0051539">
    <property type="term" value="F:4 iron, 4 sulfur cluster binding"/>
    <property type="evidence" value="ECO:0007669"/>
    <property type="project" value="UniProtKB-KW"/>
</dbReference>
<dbReference type="PANTHER" id="PTHR30352:SF5">
    <property type="entry name" value="PYRUVATE FORMATE-LYASE 1-ACTIVATING ENZYME"/>
    <property type="match status" value="1"/>
</dbReference>
<dbReference type="EMBL" id="MFMZ01000018">
    <property type="protein sequence ID" value="OGG91198.1"/>
    <property type="molecule type" value="Genomic_DNA"/>
</dbReference>
<dbReference type="InterPro" id="IPR034457">
    <property type="entry name" value="Organic_radical-activating"/>
</dbReference>
<feature type="binding site" evidence="6">
    <location>
        <position position="86"/>
    </location>
    <ligand>
        <name>[4Fe-4S] cluster</name>
        <dbReference type="ChEBI" id="CHEBI:49883"/>
        <note>4Fe-4S-S-AdoMet</note>
    </ligand>
</feature>
<evidence type="ECO:0000256" key="2">
    <source>
        <dbReference type="ARBA" id="ARBA00022691"/>
    </source>
</evidence>
<protein>
    <submittedName>
        <fullName evidence="8">AmmeMemoRadiSam system radical SAM enzyme</fullName>
    </submittedName>
</protein>
<sequence>MLESYLYKQLKNNLVQCQTCCHFCVLKPDEKGKCQMRVNKDGKLLVLNYGQSTGLAIDPIEKKPLARFMPGTWTLSFGTLGCNFSCQHCQNFFISQVAGKDKETEDYQLERIEHVLPEEIVATSLKNKLPSISYTYNEPTIFLEFALDTMKLARPKGLKNIWVSNGFMSAQTLDLIAPYLDAINVDLKSFSEQFYEKICGARLKPVLDNLIKIKRLGIHLEITTLIIPTKNDSTAELKQIAEFIANNLGQETPWHVSAFYPAYKLNNLPPTPKEKISEAQKIGQSAGLKYVYAGNV</sequence>
<comment type="cofactor">
    <cofactor evidence="6">
        <name>[4Fe-4S] cluster</name>
        <dbReference type="ChEBI" id="CHEBI:49883"/>
    </cofactor>
    <text evidence="6">Binds 1 [4Fe-4S] cluster. The cluster is coordinated with 3 cysteines and an exchangeable S-adenosyl-L-methionine.</text>
</comment>
<dbReference type="STRING" id="1798564.A3H55_01990"/>